<evidence type="ECO:0000313" key="3">
    <source>
        <dbReference type="Proteomes" id="UP000325141"/>
    </source>
</evidence>
<dbReference type="EMBL" id="VWSG01000007">
    <property type="protein sequence ID" value="KAA5534047.1"/>
    <property type="molecule type" value="Genomic_DNA"/>
</dbReference>
<organism evidence="2 3">
    <name type="scientific">Paenimyroides baculatum</name>
    <dbReference type="NCBI Taxonomy" id="2608000"/>
    <lineage>
        <taxon>Bacteria</taxon>
        <taxon>Pseudomonadati</taxon>
        <taxon>Bacteroidota</taxon>
        <taxon>Flavobacteriia</taxon>
        <taxon>Flavobacteriales</taxon>
        <taxon>Flavobacteriaceae</taxon>
        <taxon>Paenimyroides</taxon>
    </lineage>
</organism>
<reference evidence="2 3" key="1">
    <citation type="submission" date="2019-09" db="EMBL/GenBank/DDBJ databases">
        <title>Genome sequence and assembly of Flavobacterium sp.</title>
        <authorList>
            <person name="Chhetri G."/>
        </authorList>
    </citation>
    <scope>NUCLEOTIDE SEQUENCE [LARGE SCALE GENOMIC DNA]</scope>
    <source>
        <strain evidence="2 3">SNL9</strain>
    </source>
</reference>
<dbReference type="AlphaFoldDB" id="A0A5M6CG93"/>
<sequence>MLGKCICAVKQTPLITVLNCHWHKELTLIYKIQHMKNLFIAATMLLSVQFVSAQSADFKKDVVNYIKLSGSASQMTTVLEPLLDQMSAEDRTAFNKELQEKLPSLYDKMAESLMKFYTHEDIKKMNEFYNSPVGKKIQETTPKITKDLLQIGQSWGMSELQPIIMKYMQ</sequence>
<feature type="domain" description="DUF2059" evidence="1">
    <location>
        <begin position="107"/>
        <end position="158"/>
    </location>
</feature>
<keyword evidence="3" id="KW-1185">Reference proteome</keyword>
<evidence type="ECO:0000259" key="1">
    <source>
        <dbReference type="Pfam" id="PF09832"/>
    </source>
</evidence>
<protein>
    <submittedName>
        <fullName evidence="2">DUF2059 domain-containing protein</fullName>
    </submittedName>
</protein>
<evidence type="ECO:0000313" key="2">
    <source>
        <dbReference type="EMBL" id="KAA5534047.1"/>
    </source>
</evidence>
<dbReference type="Proteomes" id="UP000325141">
    <property type="component" value="Unassembled WGS sequence"/>
</dbReference>
<comment type="caution">
    <text evidence="2">The sequence shown here is derived from an EMBL/GenBank/DDBJ whole genome shotgun (WGS) entry which is preliminary data.</text>
</comment>
<proteinExistence type="predicted"/>
<dbReference type="InterPro" id="IPR018637">
    <property type="entry name" value="DUF2059"/>
</dbReference>
<gene>
    <name evidence="2" type="ORF">F0460_10235</name>
</gene>
<accession>A0A5M6CG93</accession>
<name>A0A5M6CG93_9FLAO</name>
<dbReference type="Pfam" id="PF09832">
    <property type="entry name" value="DUF2059"/>
    <property type="match status" value="1"/>
</dbReference>